<gene>
    <name evidence="1" type="ORF">CBB_400</name>
</gene>
<accession>A0A1L2CVA9</accession>
<keyword evidence="2" id="KW-1185">Reference proteome</keyword>
<dbReference type="EMBL" id="KU574722">
    <property type="protein sequence ID" value="AMM43963.1"/>
    <property type="molecule type" value="Genomic_DNA"/>
</dbReference>
<sequence>MDKIEFLKQAEADLWEQVQNLRNRSNESLESDAQYCFVLCNAKINFINSILNSVRFAMSGHAPEEVVESTIEAVKHVEENFKVFLGTPCETSVCKRTENELGI</sequence>
<organism evidence="1 2">
    <name type="scientific">Pectobacterium phage vB_PcaM_CBB</name>
    <dbReference type="NCBI Taxonomy" id="2772511"/>
    <lineage>
        <taxon>Viruses</taxon>
        <taxon>Duplodnaviria</taxon>
        <taxon>Heunggongvirae</taxon>
        <taxon>Uroviricota</taxon>
        <taxon>Caudoviricetes</taxon>
        <taxon>Mimasvirus</taxon>
        <taxon>Mimasvirus CBB</taxon>
    </lineage>
</organism>
<evidence type="ECO:0000313" key="1">
    <source>
        <dbReference type="EMBL" id="AMM43963.1"/>
    </source>
</evidence>
<proteinExistence type="predicted"/>
<reference evidence="2" key="1">
    <citation type="submission" date="2016-01" db="EMBL/GenBank/DDBJ databases">
        <title>Isolation and Characterization of Enterobacteria phage CBB.</title>
        <authorList>
            <person name="Buttimer C.T.H."/>
            <person name="Hendrix H."/>
            <person name="Alexandre H."/>
            <person name="O'Mahony J."/>
            <person name="Lavigne R."/>
            <person name="Coffey A."/>
        </authorList>
    </citation>
    <scope>NUCLEOTIDE SEQUENCE [LARGE SCALE GENOMIC DNA]</scope>
</reference>
<evidence type="ECO:0000313" key="2">
    <source>
        <dbReference type="Proteomes" id="UP000223891"/>
    </source>
</evidence>
<dbReference type="Proteomes" id="UP000223891">
    <property type="component" value="Segment"/>
</dbReference>
<name>A0A1L2CVA9_9CAUD</name>
<protein>
    <submittedName>
        <fullName evidence="1">Uncharacterized protein</fullName>
    </submittedName>
</protein>